<feature type="domain" description="Cytochrome c" evidence="9">
    <location>
        <begin position="409"/>
        <end position="544"/>
    </location>
</feature>
<comment type="caution">
    <text evidence="10">The sequence shown here is derived from an EMBL/GenBank/DDBJ whole genome shotgun (WGS) entry which is preliminary data.</text>
</comment>
<dbReference type="InterPro" id="IPR004852">
    <property type="entry name" value="Di-haem_cyt_c_peroxidsae"/>
</dbReference>
<comment type="subcellular location">
    <subcellularLocation>
        <location evidence="1">Cell envelope</location>
    </subcellularLocation>
</comment>
<feature type="region of interest" description="Disordered" evidence="8">
    <location>
        <begin position="557"/>
        <end position="576"/>
    </location>
</feature>
<accession>A0A512MEB8</accession>
<keyword evidence="2 7" id="KW-0349">Heme</keyword>
<keyword evidence="5" id="KW-0560">Oxidoreductase</keyword>
<dbReference type="GO" id="GO:0046872">
    <property type="term" value="F:metal ion binding"/>
    <property type="evidence" value="ECO:0007669"/>
    <property type="project" value="UniProtKB-KW"/>
</dbReference>
<dbReference type="Pfam" id="PF03150">
    <property type="entry name" value="CCP_MauG"/>
    <property type="match status" value="1"/>
</dbReference>
<evidence type="ECO:0000256" key="1">
    <source>
        <dbReference type="ARBA" id="ARBA00004196"/>
    </source>
</evidence>
<keyword evidence="6 7" id="KW-0408">Iron</keyword>
<proteinExistence type="predicted"/>
<feature type="domain" description="Cytochrome c" evidence="9">
    <location>
        <begin position="257"/>
        <end position="370"/>
    </location>
</feature>
<dbReference type="InterPro" id="IPR046863">
    <property type="entry name" value="MbnP-like_dom"/>
</dbReference>
<dbReference type="InterPro" id="IPR036909">
    <property type="entry name" value="Cyt_c-like_dom_sf"/>
</dbReference>
<dbReference type="InterPro" id="IPR051395">
    <property type="entry name" value="Cytochrome_c_Peroxidase/MauG"/>
</dbReference>
<dbReference type="EMBL" id="BKAG01000041">
    <property type="protein sequence ID" value="GEP45048.1"/>
    <property type="molecule type" value="Genomic_DNA"/>
</dbReference>
<gene>
    <name evidence="10" type="ORF">BGE01nite_43390</name>
</gene>
<dbReference type="Gene3D" id="1.10.760.10">
    <property type="entry name" value="Cytochrome c-like domain"/>
    <property type="match status" value="2"/>
</dbReference>
<sequence>MRLEITPMWQGRAVVPGQGIASDQKLSITRLDAMLSKLALKRADGSWLESEDWHHFISLERGKLTVEADGLSAEKFMALRFDVGVPASINAASPAQWPAGHPLHPDVCGLHWGWQGGYVFMALEGRWHSARGDDGFSYHLANDPNVAHVELPVEFSGGGPLTLHLELDAAVILEGIDFAKDGSSTHSREGDALAAKLKANVQRAFRVHGVSHDLFQSVANAVATPVELPAGTHAYPLAITERFPQVALPADNPLTKEGVALGEKLFHDKRLSINNTKSCASCHAADESFADSRRVSIGALGDAGTRNSMPLVNLAWGQSFFWDGRAKSLREQVLMPVQDVHEMAESMESVVGKLTDSESEIKADFAAAFGSPGITSDRIAKALEQFLLTLVSQESRFDKAVRKVADLTEEEKRGLQLFVTEHDPKRGLFGADCFHCHGGTLFTDHQFHNNGLDLKAEDLGRMIVSGKEEDRGKFKTPTLRNIALTAPYMHDGRFRTLEEVVEHYSSEVKRAPNLDPNLAKHPIEGLNLSAEDKRALVAFLKTLTDESFGTKAATATGQGSVSVAVTGTAPPTPGTK</sequence>
<dbReference type="AlphaFoldDB" id="A0A512MEB8"/>
<evidence type="ECO:0000256" key="5">
    <source>
        <dbReference type="ARBA" id="ARBA00023002"/>
    </source>
</evidence>
<dbReference type="PROSITE" id="PS51007">
    <property type="entry name" value="CYTC"/>
    <property type="match status" value="2"/>
</dbReference>
<reference evidence="10 11" key="1">
    <citation type="submission" date="2019-07" db="EMBL/GenBank/DDBJ databases">
        <title>Whole genome shotgun sequence of Brevifollis gellanilyticus NBRC 108608.</title>
        <authorList>
            <person name="Hosoyama A."/>
            <person name="Uohara A."/>
            <person name="Ohji S."/>
            <person name="Ichikawa N."/>
        </authorList>
    </citation>
    <scope>NUCLEOTIDE SEQUENCE [LARGE SCALE GENOMIC DNA]</scope>
    <source>
        <strain evidence="10 11">NBRC 108608</strain>
    </source>
</reference>
<dbReference type="PANTHER" id="PTHR30600">
    <property type="entry name" value="CYTOCHROME C PEROXIDASE-RELATED"/>
    <property type="match status" value="1"/>
</dbReference>
<evidence type="ECO:0000259" key="9">
    <source>
        <dbReference type="PROSITE" id="PS51007"/>
    </source>
</evidence>
<evidence type="ECO:0000256" key="6">
    <source>
        <dbReference type="ARBA" id="ARBA00023004"/>
    </source>
</evidence>
<dbReference type="InterPro" id="IPR009056">
    <property type="entry name" value="Cyt_c-like_dom"/>
</dbReference>
<evidence type="ECO:0000313" key="11">
    <source>
        <dbReference type="Proteomes" id="UP000321577"/>
    </source>
</evidence>
<evidence type="ECO:0000256" key="3">
    <source>
        <dbReference type="ARBA" id="ARBA00022723"/>
    </source>
</evidence>
<keyword evidence="4" id="KW-0732">Signal</keyword>
<dbReference type="GO" id="GO:0004130">
    <property type="term" value="F:cytochrome-c peroxidase activity"/>
    <property type="evidence" value="ECO:0007669"/>
    <property type="project" value="TreeGrafter"/>
</dbReference>
<dbReference type="Proteomes" id="UP000321577">
    <property type="component" value="Unassembled WGS sequence"/>
</dbReference>
<evidence type="ECO:0000256" key="2">
    <source>
        <dbReference type="ARBA" id="ARBA00022617"/>
    </source>
</evidence>
<evidence type="ECO:0000313" key="10">
    <source>
        <dbReference type="EMBL" id="GEP45048.1"/>
    </source>
</evidence>
<dbReference type="Pfam" id="PF20243">
    <property type="entry name" value="MbnP"/>
    <property type="match status" value="1"/>
</dbReference>
<evidence type="ECO:0000256" key="8">
    <source>
        <dbReference type="SAM" id="MobiDB-lite"/>
    </source>
</evidence>
<dbReference type="GO" id="GO:0020037">
    <property type="term" value="F:heme binding"/>
    <property type="evidence" value="ECO:0007669"/>
    <property type="project" value="InterPro"/>
</dbReference>
<keyword evidence="11" id="KW-1185">Reference proteome</keyword>
<dbReference type="PANTHER" id="PTHR30600:SF10">
    <property type="entry name" value="BLL6722 PROTEIN"/>
    <property type="match status" value="1"/>
</dbReference>
<evidence type="ECO:0000256" key="7">
    <source>
        <dbReference type="PROSITE-ProRule" id="PRU00433"/>
    </source>
</evidence>
<organism evidence="10 11">
    <name type="scientific">Brevifollis gellanilyticus</name>
    <dbReference type="NCBI Taxonomy" id="748831"/>
    <lineage>
        <taxon>Bacteria</taxon>
        <taxon>Pseudomonadati</taxon>
        <taxon>Verrucomicrobiota</taxon>
        <taxon>Verrucomicrobiia</taxon>
        <taxon>Verrucomicrobiales</taxon>
        <taxon>Verrucomicrobiaceae</taxon>
    </lineage>
</organism>
<dbReference type="GO" id="GO:0009055">
    <property type="term" value="F:electron transfer activity"/>
    <property type="evidence" value="ECO:0007669"/>
    <property type="project" value="InterPro"/>
</dbReference>
<dbReference type="SUPFAM" id="SSF46626">
    <property type="entry name" value="Cytochrome c"/>
    <property type="match status" value="2"/>
</dbReference>
<name>A0A512MEB8_9BACT</name>
<keyword evidence="3 7" id="KW-0479">Metal-binding</keyword>
<dbReference type="GO" id="GO:0030313">
    <property type="term" value="C:cell envelope"/>
    <property type="evidence" value="ECO:0007669"/>
    <property type="project" value="UniProtKB-SubCell"/>
</dbReference>
<protein>
    <recommendedName>
        <fullName evidence="9">Cytochrome c domain-containing protein</fullName>
    </recommendedName>
</protein>
<evidence type="ECO:0000256" key="4">
    <source>
        <dbReference type="ARBA" id="ARBA00022729"/>
    </source>
</evidence>